<comment type="caution">
    <text evidence="2">The sequence shown here is derived from an EMBL/GenBank/DDBJ whole genome shotgun (WGS) entry which is preliminary data.</text>
</comment>
<evidence type="ECO:0000256" key="1">
    <source>
        <dbReference type="SAM" id="MobiDB-lite"/>
    </source>
</evidence>
<dbReference type="Proteomes" id="UP000585474">
    <property type="component" value="Unassembled WGS sequence"/>
</dbReference>
<sequence length="318" mass="34640">MTRGDLDKLREKYSFPPGIQLRIPGEGETILSTCPNEVAFYEAAFPVGGSGEVQDPFSNLFPSGPSSCSDSKLESLLDLGFPPSLDLMLVHAYQKGWREEGCDQGHELGGYVPTTLGDWQGGHAATFTQEDQVQQGLNNAVRRLLAPEGPSTLLGNNLGPGTSMMSSALVARKILNGVILPTNKEKVDQFTTDELVTNSFHTLGQAIKIEAELKDKSEAMAWLKAEVAELTGKLARAKKLAIDEFKSLNDFKDAITDSATTYFGKGFEFCKRQLLHHHPNLGIDLAGIKMDTDLAEEEEAVKVVEEENENKGETNPSP</sequence>
<name>A0A7J0DHR8_9ERIC</name>
<reference evidence="3" key="1">
    <citation type="submission" date="2019-07" db="EMBL/GenBank/DDBJ databases">
        <title>De Novo Assembly of kiwifruit Actinidia rufa.</title>
        <authorList>
            <person name="Sugita-Konishi S."/>
            <person name="Sato K."/>
            <person name="Mori E."/>
            <person name="Abe Y."/>
            <person name="Kisaki G."/>
            <person name="Hamano K."/>
            <person name="Suezawa K."/>
            <person name="Otani M."/>
            <person name="Fukuda T."/>
            <person name="Manabe T."/>
            <person name="Gomi K."/>
            <person name="Tabuchi M."/>
            <person name="Akimitsu K."/>
            <person name="Kataoka I."/>
        </authorList>
    </citation>
    <scope>NUCLEOTIDE SEQUENCE [LARGE SCALE GENOMIC DNA]</scope>
    <source>
        <strain evidence="3">cv. Fuchu</strain>
    </source>
</reference>
<proteinExistence type="predicted"/>
<protein>
    <submittedName>
        <fullName evidence="2">Uncharacterized protein</fullName>
    </submittedName>
</protein>
<gene>
    <name evidence="2" type="ORF">Acr_00g0034030</name>
</gene>
<feature type="compositionally biased region" description="Basic and acidic residues" evidence="1">
    <location>
        <begin position="300"/>
        <end position="312"/>
    </location>
</feature>
<evidence type="ECO:0000313" key="3">
    <source>
        <dbReference type="Proteomes" id="UP000585474"/>
    </source>
</evidence>
<organism evidence="2 3">
    <name type="scientific">Actinidia rufa</name>
    <dbReference type="NCBI Taxonomy" id="165716"/>
    <lineage>
        <taxon>Eukaryota</taxon>
        <taxon>Viridiplantae</taxon>
        <taxon>Streptophyta</taxon>
        <taxon>Embryophyta</taxon>
        <taxon>Tracheophyta</taxon>
        <taxon>Spermatophyta</taxon>
        <taxon>Magnoliopsida</taxon>
        <taxon>eudicotyledons</taxon>
        <taxon>Gunneridae</taxon>
        <taxon>Pentapetalae</taxon>
        <taxon>asterids</taxon>
        <taxon>Ericales</taxon>
        <taxon>Actinidiaceae</taxon>
        <taxon>Actinidia</taxon>
    </lineage>
</organism>
<keyword evidence="3" id="KW-1185">Reference proteome</keyword>
<feature type="region of interest" description="Disordered" evidence="1">
    <location>
        <begin position="297"/>
        <end position="318"/>
    </location>
</feature>
<accession>A0A7J0DHR8</accession>
<evidence type="ECO:0000313" key="2">
    <source>
        <dbReference type="EMBL" id="GFS34434.1"/>
    </source>
</evidence>
<dbReference type="AlphaFoldDB" id="A0A7J0DHR8"/>
<dbReference type="EMBL" id="BJWL01000211">
    <property type="protein sequence ID" value="GFS34434.1"/>
    <property type="molecule type" value="Genomic_DNA"/>
</dbReference>
<dbReference type="OrthoDB" id="671678at2759"/>